<protein>
    <submittedName>
        <fullName evidence="1">Uncharacterized protein</fullName>
    </submittedName>
</protein>
<sequence>MTSGELSLYFSEILGIVIGVRAALWKSFPDKSKDNDFGGVVFGRLAGLNADVERLEQALVTVERGDCQDSNSRDLKLVTGTYRSLL</sequence>
<keyword evidence="2" id="KW-1185">Reference proteome</keyword>
<reference evidence="1 2" key="1">
    <citation type="journal article" date="2016" name="Nat. Commun.">
        <title>Extremotolerant tardigrade genome and improved radiotolerance of human cultured cells by tardigrade-unique protein.</title>
        <authorList>
            <person name="Hashimoto T."/>
            <person name="Horikawa D.D."/>
            <person name="Saito Y."/>
            <person name="Kuwahara H."/>
            <person name="Kozuka-Hata H."/>
            <person name="Shin-I T."/>
            <person name="Minakuchi Y."/>
            <person name="Ohishi K."/>
            <person name="Motoyama A."/>
            <person name="Aizu T."/>
            <person name="Enomoto A."/>
            <person name="Kondo K."/>
            <person name="Tanaka S."/>
            <person name="Hara Y."/>
            <person name="Koshikawa S."/>
            <person name="Sagara H."/>
            <person name="Miura T."/>
            <person name="Yokobori S."/>
            <person name="Miyagawa K."/>
            <person name="Suzuki Y."/>
            <person name="Kubo T."/>
            <person name="Oyama M."/>
            <person name="Kohara Y."/>
            <person name="Fujiyama A."/>
            <person name="Arakawa K."/>
            <person name="Katayama T."/>
            <person name="Toyoda A."/>
            <person name="Kunieda T."/>
        </authorList>
    </citation>
    <scope>NUCLEOTIDE SEQUENCE [LARGE SCALE GENOMIC DNA]</scope>
    <source>
        <strain evidence="1 2">YOKOZUNA-1</strain>
    </source>
</reference>
<proteinExistence type="predicted"/>
<gene>
    <name evidence="1" type="primary">RvY_05926-1</name>
    <name evidence="1" type="synonym">RvY_05926.1</name>
    <name evidence="1" type="ORF">RvY_05926</name>
</gene>
<comment type="caution">
    <text evidence="1">The sequence shown here is derived from an EMBL/GenBank/DDBJ whole genome shotgun (WGS) entry which is preliminary data.</text>
</comment>
<organism evidence="1 2">
    <name type="scientific">Ramazzottius varieornatus</name>
    <name type="common">Water bear</name>
    <name type="synonym">Tardigrade</name>
    <dbReference type="NCBI Taxonomy" id="947166"/>
    <lineage>
        <taxon>Eukaryota</taxon>
        <taxon>Metazoa</taxon>
        <taxon>Ecdysozoa</taxon>
        <taxon>Tardigrada</taxon>
        <taxon>Eutardigrada</taxon>
        <taxon>Parachela</taxon>
        <taxon>Hypsibioidea</taxon>
        <taxon>Ramazzottiidae</taxon>
        <taxon>Ramazzottius</taxon>
    </lineage>
</organism>
<dbReference type="AlphaFoldDB" id="A0A1D1UWU0"/>
<evidence type="ECO:0000313" key="1">
    <source>
        <dbReference type="EMBL" id="GAU94094.1"/>
    </source>
</evidence>
<evidence type="ECO:0000313" key="2">
    <source>
        <dbReference type="Proteomes" id="UP000186922"/>
    </source>
</evidence>
<name>A0A1D1UWU0_RAMVA</name>
<dbReference type="Proteomes" id="UP000186922">
    <property type="component" value="Unassembled WGS sequence"/>
</dbReference>
<accession>A0A1D1UWU0</accession>
<dbReference type="EMBL" id="BDGG01000002">
    <property type="protein sequence ID" value="GAU94094.1"/>
    <property type="molecule type" value="Genomic_DNA"/>
</dbReference>